<dbReference type="InterPro" id="IPR029479">
    <property type="entry name" value="Nitroreductase"/>
</dbReference>
<evidence type="ECO:0000256" key="1">
    <source>
        <dbReference type="ARBA" id="ARBA00007118"/>
    </source>
</evidence>
<dbReference type="AlphaFoldDB" id="A0A1F6DFR3"/>
<gene>
    <name evidence="5" type="ORF">A3C89_00685</name>
</gene>
<dbReference type="PANTHER" id="PTHR43673:SF10">
    <property type="entry name" value="NADH DEHYDROGENASE_NAD(P)H NITROREDUCTASE XCC3605-RELATED"/>
    <property type="match status" value="1"/>
</dbReference>
<evidence type="ECO:0000313" key="6">
    <source>
        <dbReference type="Proteomes" id="UP000178794"/>
    </source>
</evidence>
<dbReference type="EMBL" id="MFLF01000008">
    <property type="protein sequence ID" value="OGG60265.1"/>
    <property type="molecule type" value="Genomic_DNA"/>
</dbReference>
<evidence type="ECO:0000259" key="4">
    <source>
        <dbReference type="Pfam" id="PF00881"/>
    </source>
</evidence>
<evidence type="ECO:0000256" key="2">
    <source>
        <dbReference type="ARBA" id="ARBA00022857"/>
    </source>
</evidence>
<evidence type="ECO:0000313" key="5">
    <source>
        <dbReference type="EMBL" id="OGG60265.1"/>
    </source>
</evidence>
<name>A0A1F6DFR3_9BACT</name>
<dbReference type="PANTHER" id="PTHR43673">
    <property type="entry name" value="NAD(P)H NITROREDUCTASE YDGI-RELATED"/>
    <property type="match status" value="1"/>
</dbReference>
<dbReference type="Pfam" id="PF00881">
    <property type="entry name" value="Nitroreductase"/>
    <property type="match status" value="1"/>
</dbReference>
<dbReference type="Gene3D" id="3.40.109.10">
    <property type="entry name" value="NADH Oxidase"/>
    <property type="match status" value="1"/>
</dbReference>
<feature type="domain" description="Nitroreductase" evidence="4">
    <location>
        <begin position="9"/>
        <end position="186"/>
    </location>
</feature>
<dbReference type="STRING" id="1798492.A3C89_00685"/>
<evidence type="ECO:0000256" key="3">
    <source>
        <dbReference type="ARBA" id="ARBA00023002"/>
    </source>
</evidence>
<organism evidence="5 6">
    <name type="scientific">Candidatus Kaiserbacteria bacterium RIFCSPHIGHO2_02_FULL_50_50</name>
    <dbReference type="NCBI Taxonomy" id="1798492"/>
    <lineage>
        <taxon>Bacteria</taxon>
        <taxon>Candidatus Kaiseribacteriota</taxon>
    </lineage>
</organism>
<comment type="caution">
    <text evidence="5">The sequence shown here is derived from an EMBL/GenBank/DDBJ whole genome shotgun (WGS) entry which is preliminary data.</text>
</comment>
<keyword evidence="2" id="KW-0521">NADP</keyword>
<dbReference type="InterPro" id="IPR033878">
    <property type="entry name" value="NfsB-like"/>
</dbReference>
<dbReference type="InterPro" id="IPR000415">
    <property type="entry name" value="Nitroreductase-like"/>
</dbReference>
<keyword evidence="3" id="KW-0560">Oxidoreductase</keyword>
<dbReference type="SUPFAM" id="SSF55469">
    <property type="entry name" value="FMN-dependent nitroreductase-like"/>
    <property type="match status" value="1"/>
</dbReference>
<dbReference type="Proteomes" id="UP000178794">
    <property type="component" value="Unassembled WGS sequence"/>
</dbReference>
<dbReference type="GO" id="GO:0016491">
    <property type="term" value="F:oxidoreductase activity"/>
    <property type="evidence" value="ECO:0007669"/>
    <property type="project" value="UniProtKB-KW"/>
</dbReference>
<protein>
    <recommendedName>
        <fullName evidence="4">Nitroreductase domain-containing protein</fullName>
    </recommendedName>
</protein>
<dbReference type="CDD" id="cd02149">
    <property type="entry name" value="NfsB-like"/>
    <property type="match status" value="1"/>
</dbReference>
<sequence>MHSIHDALTWRFATHAFDTAKKVSDTDIDAIAEAGNLMPTAYGLQPFRIISIADDAKKAKLLEATYGQTHYVENSHLFVLAIRTDIDAAMISEYARRIETTRGFSEGSASAFEDMMLGDITNRPQDSLPAWATKQAYLALGGMIAEASLRGIDSHVAEGFMPDAYDEMLGLREKNLHTVVIMAVGYRAASPLDEQRKSAVKVRVPKEEMHIKL</sequence>
<accession>A0A1F6DFR3</accession>
<comment type="similarity">
    <text evidence="1">Belongs to the nitroreductase family.</text>
</comment>
<proteinExistence type="inferred from homology"/>
<reference evidence="5 6" key="1">
    <citation type="journal article" date="2016" name="Nat. Commun.">
        <title>Thousands of microbial genomes shed light on interconnected biogeochemical processes in an aquifer system.</title>
        <authorList>
            <person name="Anantharaman K."/>
            <person name="Brown C.T."/>
            <person name="Hug L.A."/>
            <person name="Sharon I."/>
            <person name="Castelle C.J."/>
            <person name="Probst A.J."/>
            <person name="Thomas B.C."/>
            <person name="Singh A."/>
            <person name="Wilkins M.J."/>
            <person name="Karaoz U."/>
            <person name="Brodie E.L."/>
            <person name="Williams K.H."/>
            <person name="Hubbard S.S."/>
            <person name="Banfield J.F."/>
        </authorList>
    </citation>
    <scope>NUCLEOTIDE SEQUENCE [LARGE SCALE GENOMIC DNA]</scope>
</reference>